<protein>
    <submittedName>
        <fullName evidence="1">Uncharacterized protein</fullName>
    </submittedName>
</protein>
<evidence type="ECO:0000313" key="1">
    <source>
        <dbReference type="EMBL" id="QGG46307.1"/>
    </source>
</evidence>
<dbReference type="KEGG" id="hcv:FTV88_0128"/>
<accession>A0A5Q2MVQ6</accession>
<dbReference type="AlphaFoldDB" id="A0A5Q2MVQ6"/>
<proteinExistence type="predicted"/>
<dbReference type="EMBL" id="CP045875">
    <property type="protein sequence ID" value="QGG46307.1"/>
    <property type="molecule type" value="Genomic_DNA"/>
</dbReference>
<reference evidence="2" key="1">
    <citation type="submission" date="2019-11" db="EMBL/GenBank/DDBJ databases">
        <title>Genome sequence of Heliorestis convoluta strain HH, an alkaliphilic and minimalistic phototrophic bacterium from a soda lake in Egypt.</title>
        <authorList>
            <person name="Dewey E.D."/>
            <person name="Stokes L.M."/>
            <person name="Burchell B.M."/>
            <person name="Shaffer K.N."/>
            <person name="Huntington A.M."/>
            <person name="Baker J.M."/>
            <person name="Nadendla S."/>
            <person name="Giglio M.G."/>
            <person name="Touchman J.W."/>
            <person name="Blankenship R.E."/>
            <person name="Madigan M.T."/>
            <person name="Sattley W.M."/>
        </authorList>
    </citation>
    <scope>NUCLEOTIDE SEQUENCE [LARGE SCALE GENOMIC DNA]</scope>
    <source>
        <strain evidence="2">HH</strain>
    </source>
</reference>
<keyword evidence="2" id="KW-1185">Reference proteome</keyword>
<name>A0A5Q2MVQ6_9FIRM</name>
<dbReference type="Proteomes" id="UP000366051">
    <property type="component" value="Chromosome"/>
</dbReference>
<organism evidence="1 2">
    <name type="scientific">Heliorestis convoluta</name>
    <dbReference type="NCBI Taxonomy" id="356322"/>
    <lineage>
        <taxon>Bacteria</taxon>
        <taxon>Bacillati</taxon>
        <taxon>Bacillota</taxon>
        <taxon>Clostridia</taxon>
        <taxon>Eubacteriales</taxon>
        <taxon>Heliobacteriaceae</taxon>
        <taxon>Heliorestis</taxon>
    </lineage>
</organism>
<sequence length="58" mass="6496">MCQAAYDWFLLFLLRGISAALNKNIPESFLIIGNTNKNKPIEELINFTIPECCYSGGV</sequence>
<gene>
    <name evidence="1" type="ORF">FTV88_0128</name>
</gene>
<evidence type="ECO:0000313" key="2">
    <source>
        <dbReference type="Proteomes" id="UP000366051"/>
    </source>
</evidence>